<evidence type="ECO:0000256" key="2">
    <source>
        <dbReference type="SAM" id="MobiDB-lite"/>
    </source>
</evidence>
<feature type="compositionally biased region" description="Basic and acidic residues" evidence="2">
    <location>
        <begin position="102"/>
        <end position="111"/>
    </location>
</feature>
<evidence type="ECO:0000256" key="1">
    <source>
        <dbReference type="SAM" id="Coils"/>
    </source>
</evidence>
<reference evidence="3" key="1">
    <citation type="submission" date="2025-05" db="UniProtKB">
        <authorList>
            <consortium name="EnsemblMetazoa"/>
        </authorList>
    </citation>
    <scope>IDENTIFICATION</scope>
</reference>
<name>A0ABM5JYE5_DIAVI</name>
<keyword evidence="4" id="KW-1185">Reference proteome</keyword>
<accession>A0ABM5JYE5</accession>
<feature type="region of interest" description="Disordered" evidence="2">
    <location>
        <begin position="89"/>
        <end position="112"/>
    </location>
</feature>
<organism evidence="3 4">
    <name type="scientific">Diabrotica virgifera virgifera</name>
    <name type="common">western corn rootworm</name>
    <dbReference type="NCBI Taxonomy" id="50390"/>
    <lineage>
        <taxon>Eukaryota</taxon>
        <taxon>Metazoa</taxon>
        <taxon>Ecdysozoa</taxon>
        <taxon>Arthropoda</taxon>
        <taxon>Hexapoda</taxon>
        <taxon>Insecta</taxon>
        <taxon>Pterygota</taxon>
        <taxon>Neoptera</taxon>
        <taxon>Endopterygota</taxon>
        <taxon>Coleoptera</taxon>
        <taxon>Polyphaga</taxon>
        <taxon>Cucujiformia</taxon>
        <taxon>Chrysomeloidea</taxon>
        <taxon>Chrysomelidae</taxon>
        <taxon>Galerucinae</taxon>
        <taxon>Diabroticina</taxon>
        <taxon>Diabroticites</taxon>
        <taxon>Diabrotica</taxon>
    </lineage>
</organism>
<feature type="region of interest" description="Disordered" evidence="2">
    <location>
        <begin position="31"/>
        <end position="59"/>
    </location>
</feature>
<dbReference type="RefSeq" id="XP_050502913.1">
    <property type="nucleotide sequence ID" value="XM_050646956.1"/>
</dbReference>
<protein>
    <submittedName>
        <fullName evidence="3">Uncharacterized protein</fullName>
    </submittedName>
</protein>
<dbReference type="GeneID" id="126882105"/>
<evidence type="ECO:0000313" key="4">
    <source>
        <dbReference type="Proteomes" id="UP001652700"/>
    </source>
</evidence>
<sequence>MWRNHVCLRERKNRFSQVEFSQVFDGLLAKKGVPPKKNDEENSLSNLLNESQPANPPHSEIQLWASSESTEPSTSGKNPNNEVSIANQFQPQQPTRPKSREHHPGSNKKQDTIANLVVKIKTDEDLDFAISKALDRRKIAQQIVDDLSSTIKESQTLNQNYKKNQQQTLEIDAELKIAEQNVQALKAQRKKLVNAKASMLPKIKRMRKLLLQDTHPYN</sequence>
<dbReference type="RefSeq" id="XP_050502957.1">
    <property type="nucleotide sequence ID" value="XM_050647000.1"/>
</dbReference>
<dbReference type="EnsemblMetazoa" id="XM_050647000.1">
    <property type="protein sequence ID" value="XP_050502957.1"/>
    <property type="gene ID" value="LOC126882180"/>
</dbReference>
<evidence type="ECO:0000313" key="3">
    <source>
        <dbReference type="EnsemblMetazoa" id="XP_050502957.1"/>
    </source>
</evidence>
<dbReference type="EnsemblMetazoa" id="XM_050646956.1">
    <property type="protein sequence ID" value="XP_050502913.1"/>
    <property type="gene ID" value="LOC126882105"/>
</dbReference>
<keyword evidence="1" id="KW-0175">Coiled coil</keyword>
<proteinExistence type="predicted"/>
<dbReference type="GeneID" id="126882180"/>
<feature type="coiled-coil region" evidence="1">
    <location>
        <begin position="144"/>
        <end position="195"/>
    </location>
</feature>
<dbReference type="Proteomes" id="UP001652700">
    <property type="component" value="Unplaced"/>
</dbReference>